<keyword evidence="3" id="KW-1185">Reference proteome</keyword>
<accession>A0A2K1L0N6</accession>
<sequence length="202" mass="23187">MVEEGVSTLGSALRPGLYLYSSDTIEDGKEQESRASDVYSYEKPHITSYKADTYMAFAGFNVNKTWRAKVEGRRKRGRGREETPLKSPEFKLLVYVKCKLKAKRDAASCEDAISRSSLKIPVSKSVGVTPRMVLVIVQGNEFTWDAKWRPVAEERASVILGFIVDIFWDGQPNRNFWKWPGSFWLERSEKEKKRKENEPLLV</sequence>
<dbReference type="Gramene" id="Pp3c2_8081V3.2">
    <property type="protein sequence ID" value="Pp3c2_8081V3.2"/>
    <property type="gene ID" value="Pp3c2_8081"/>
</dbReference>
<organism evidence="1">
    <name type="scientific">Physcomitrium patens</name>
    <name type="common">Spreading-leaved earth moss</name>
    <name type="synonym">Physcomitrella patens</name>
    <dbReference type="NCBI Taxonomy" id="3218"/>
    <lineage>
        <taxon>Eukaryota</taxon>
        <taxon>Viridiplantae</taxon>
        <taxon>Streptophyta</taxon>
        <taxon>Embryophyta</taxon>
        <taxon>Bryophyta</taxon>
        <taxon>Bryophytina</taxon>
        <taxon>Bryopsida</taxon>
        <taxon>Funariidae</taxon>
        <taxon>Funariales</taxon>
        <taxon>Funariaceae</taxon>
        <taxon>Physcomitrium</taxon>
    </lineage>
</organism>
<reference evidence="2" key="3">
    <citation type="submission" date="2020-12" db="UniProtKB">
        <authorList>
            <consortium name="EnsemblPlants"/>
        </authorList>
    </citation>
    <scope>IDENTIFICATION</scope>
</reference>
<evidence type="ECO:0000313" key="2">
    <source>
        <dbReference type="EnsemblPlants" id="Pp3c2_8081V3.1"/>
    </source>
</evidence>
<gene>
    <name evidence="1" type="ORF">PHYPA_002373</name>
</gene>
<reference evidence="1 3" key="2">
    <citation type="journal article" date="2018" name="Plant J.">
        <title>The Physcomitrella patens chromosome-scale assembly reveals moss genome structure and evolution.</title>
        <authorList>
            <person name="Lang D."/>
            <person name="Ullrich K.K."/>
            <person name="Murat F."/>
            <person name="Fuchs J."/>
            <person name="Jenkins J."/>
            <person name="Haas F.B."/>
            <person name="Piednoel M."/>
            <person name="Gundlach H."/>
            <person name="Van Bel M."/>
            <person name="Meyberg R."/>
            <person name="Vives C."/>
            <person name="Morata J."/>
            <person name="Symeonidi A."/>
            <person name="Hiss M."/>
            <person name="Muchero W."/>
            <person name="Kamisugi Y."/>
            <person name="Saleh O."/>
            <person name="Blanc G."/>
            <person name="Decker E.L."/>
            <person name="van Gessel N."/>
            <person name="Grimwood J."/>
            <person name="Hayes R.D."/>
            <person name="Graham S.W."/>
            <person name="Gunter L.E."/>
            <person name="McDaniel S.F."/>
            <person name="Hoernstein S.N.W."/>
            <person name="Larsson A."/>
            <person name="Li F.W."/>
            <person name="Perroud P.F."/>
            <person name="Phillips J."/>
            <person name="Ranjan P."/>
            <person name="Rokshar D.S."/>
            <person name="Rothfels C.J."/>
            <person name="Schneider L."/>
            <person name="Shu S."/>
            <person name="Stevenson D.W."/>
            <person name="Thummler F."/>
            <person name="Tillich M."/>
            <person name="Villarreal Aguilar J.C."/>
            <person name="Widiez T."/>
            <person name="Wong G.K."/>
            <person name="Wymore A."/>
            <person name="Zhang Y."/>
            <person name="Zimmer A.D."/>
            <person name="Quatrano R.S."/>
            <person name="Mayer K.F.X."/>
            <person name="Goodstein D."/>
            <person name="Casacuberta J.M."/>
            <person name="Vandepoele K."/>
            <person name="Reski R."/>
            <person name="Cuming A.C."/>
            <person name="Tuskan G.A."/>
            <person name="Maumus F."/>
            <person name="Salse J."/>
            <person name="Schmutz J."/>
            <person name="Rensing S.A."/>
        </authorList>
    </citation>
    <scope>NUCLEOTIDE SEQUENCE [LARGE SCALE GENOMIC DNA]</scope>
    <source>
        <strain evidence="2 3">cv. Gransden 2004</strain>
    </source>
</reference>
<reference evidence="1 3" key="1">
    <citation type="journal article" date="2008" name="Science">
        <title>The Physcomitrella genome reveals evolutionary insights into the conquest of land by plants.</title>
        <authorList>
            <person name="Rensing S."/>
            <person name="Lang D."/>
            <person name="Zimmer A."/>
            <person name="Terry A."/>
            <person name="Salamov A."/>
            <person name="Shapiro H."/>
            <person name="Nishiyama T."/>
            <person name="Perroud P.-F."/>
            <person name="Lindquist E."/>
            <person name="Kamisugi Y."/>
            <person name="Tanahashi T."/>
            <person name="Sakakibara K."/>
            <person name="Fujita T."/>
            <person name="Oishi K."/>
            <person name="Shin-I T."/>
            <person name="Kuroki Y."/>
            <person name="Toyoda A."/>
            <person name="Suzuki Y."/>
            <person name="Hashimoto A."/>
            <person name="Yamaguchi K."/>
            <person name="Sugano A."/>
            <person name="Kohara Y."/>
            <person name="Fujiyama A."/>
            <person name="Anterola A."/>
            <person name="Aoki S."/>
            <person name="Ashton N."/>
            <person name="Barbazuk W.B."/>
            <person name="Barker E."/>
            <person name="Bennetzen J."/>
            <person name="Bezanilla M."/>
            <person name="Blankenship R."/>
            <person name="Cho S.H."/>
            <person name="Dutcher S."/>
            <person name="Estelle M."/>
            <person name="Fawcett J.A."/>
            <person name="Gundlach H."/>
            <person name="Hanada K."/>
            <person name="Heyl A."/>
            <person name="Hicks K.A."/>
            <person name="Hugh J."/>
            <person name="Lohr M."/>
            <person name="Mayer K."/>
            <person name="Melkozernov A."/>
            <person name="Murata T."/>
            <person name="Nelson D."/>
            <person name="Pils B."/>
            <person name="Prigge M."/>
            <person name="Reiss B."/>
            <person name="Renner T."/>
            <person name="Rombauts S."/>
            <person name="Rushton P."/>
            <person name="Sanderfoot A."/>
            <person name="Schween G."/>
            <person name="Shiu S.-H."/>
            <person name="Stueber K."/>
            <person name="Theodoulou F.L."/>
            <person name="Tu H."/>
            <person name="Van de Peer Y."/>
            <person name="Verrier P.J."/>
            <person name="Waters E."/>
            <person name="Wood A."/>
            <person name="Yang L."/>
            <person name="Cove D."/>
            <person name="Cuming A."/>
            <person name="Hasebe M."/>
            <person name="Lucas S."/>
            <person name="Mishler D.B."/>
            <person name="Reski R."/>
            <person name="Grigoriev I."/>
            <person name="Quatrano R.S."/>
            <person name="Boore J.L."/>
        </authorList>
    </citation>
    <scope>NUCLEOTIDE SEQUENCE [LARGE SCALE GENOMIC DNA]</scope>
    <source>
        <strain evidence="2 3">cv. Gransden 2004</strain>
    </source>
</reference>
<protein>
    <submittedName>
        <fullName evidence="1 2">Uncharacterized protein</fullName>
    </submittedName>
</protein>
<dbReference type="EnsemblPlants" id="Pp3c2_8081V3.1">
    <property type="protein sequence ID" value="Pp3c2_8081V3.1"/>
    <property type="gene ID" value="Pp3c2_8081"/>
</dbReference>
<name>A0A2K1L0N6_PHYPA</name>
<dbReference type="PaxDb" id="3218-PP1S237_27V6.1"/>
<dbReference type="EMBL" id="ABEU02000002">
    <property type="protein sequence ID" value="PNR59582.1"/>
    <property type="molecule type" value="Genomic_DNA"/>
</dbReference>
<dbReference type="AlphaFoldDB" id="A0A2K1L0N6"/>
<proteinExistence type="predicted"/>
<dbReference type="Gramene" id="Pp3c2_8081V3.1">
    <property type="protein sequence ID" value="Pp3c2_8081V3.1"/>
    <property type="gene ID" value="Pp3c2_8081"/>
</dbReference>
<dbReference type="InParanoid" id="A0A2K1L0N6"/>
<evidence type="ECO:0000313" key="3">
    <source>
        <dbReference type="Proteomes" id="UP000006727"/>
    </source>
</evidence>
<dbReference type="EnsemblPlants" id="Pp3c2_8081V3.2">
    <property type="protein sequence ID" value="Pp3c2_8081V3.2"/>
    <property type="gene ID" value="Pp3c2_8081"/>
</dbReference>
<dbReference type="Proteomes" id="UP000006727">
    <property type="component" value="Chromosome 2"/>
</dbReference>
<evidence type="ECO:0000313" key="1">
    <source>
        <dbReference type="EMBL" id="PNR59582.1"/>
    </source>
</evidence>